<keyword evidence="3" id="KW-1185">Reference proteome</keyword>
<reference evidence="2 3" key="2">
    <citation type="submission" date="2007-06" db="EMBL/GenBank/DDBJ databases">
        <title>Draft genome sequence of Pseudoflavonifractor capillosus ATCC 29799.</title>
        <authorList>
            <person name="Sudarsanam P."/>
            <person name="Ley R."/>
            <person name="Guruge J."/>
            <person name="Turnbaugh P.J."/>
            <person name="Mahowald M."/>
            <person name="Liep D."/>
            <person name="Gordon J."/>
        </authorList>
    </citation>
    <scope>NUCLEOTIDE SEQUENCE [LARGE SCALE GENOMIC DNA]</scope>
    <source>
        <strain evidence="2 3">ATCC 29799</strain>
    </source>
</reference>
<protein>
    <submittedName>
        <fullName evidence="2">Uncharacterized protein</fullName>
    </submittedName>
</protein>
<dbReference type="EMBL" id="AAXG02000044">
    <property type="protein sequence ID" value="EDM98082.1"/>
    <property type="molecule type" value="Genomic_DNA"/>
</dbReference>
<comment type="caution">
    <text evidence="2">The sequence shown here is derived from an EMBL/GenBank/DDBJ whole genome shotgun (WGS) entry which is preliminary data.</text>
</comment>
<feature type="signal peptide" evidence="1">
    <location>
        <begin position="1"/>
        <end position="24"/>
    </location>
</feature>
<sequence length="226" mass="23723">MKKKIILAGALALCLTLSACGSQAPSLEEVEAAIEDGSITIEDALDKGWITQEWVDSYMEENSVPVADKIAINKVGEFETKTVTGDTFTNQDIPAVAFMVFLDPEDAGAQAYYDELVKAVEDVRAAGADIVVCSKGGMDAELYQDAPFSVVEYNDAMKDALAQNDGMASEIPCVGVWYVDGSLISAWSSEVDAASLADSAASFAGMAAGEETQSGTEGGMEAMPMG</sequence>
<name>A6P0U4_9FIRM</name>
<evidence type="ECO:0000256" key="1">
    <source>
        <dbReference type="SAM" id="SignalP"/>
    </source>
</evidence>
<reference evidence="2 3" key="1">
    <citation type="submission" date="2007-04" db="EMBL/GenBank/DDBJ databases">
        <authorList>
            <person name="Fulton L."/>
            <person name="Clifton S."/>
            <person name="Fulton B."/>
            <person name="Xu J."/>
            <person name="Minx P."/>
            <person name="Pepin K.H."/>
            <person name="Johnson M."/>
            <person name="Thiruvilangam P."/>
            <person name="Bhonagiri V."/>
            <person name="Nash W.E."/>
            <person name="Mardis E.R."/>
            <person name="Wilson R.K."/>
        </authorList>
    </citation>
    <scope>NUCLEOTIDE SEQUENCE [LARGE SCALE GENOMIC DNA]</scope>
    <source>
        <strain evidence="2 3">ATCC 29799</strain>
    </source>
</reference>
<evidence type="ECO:0000313" key="2">
    <source>
        <dbReference type="EMBL" id="EDM98082.1"/>
    </source>
</evidence>
<feature type="chain" id="PRO_5002700813" evidence="1">
    <location>
        <begin position="25"/>
        <end position="226"/>
    </location>
</feature>
<evidence type="ECO:0000313" key="3">
    <source>
        <dbReference type="Proteomes" id="UP000003639"/>
    </source>
</evidence>
<dbReference type="AlphaFoldDB" id="A6P0U4"/>
<dbReference type="eggNOG" id="ENOG5031J8K">
    <property type="taxonomic scope" value="Bacteria"/>
</dbReference>
<keyword evidence="1" id="KW-0732">Signal</keyword>
<accession>A6P0U4</accession>
<proteinExistence type="predicted"/>
<gene>
    <name evidence="2" type="ORF">BACCAP_04110</name>
</gene>
<dbReference type="RefSeq" id="WP_006574587.1">
    <property type="nucleotide sequence ID" value="NZ_AAXG02000044.1"/>
</dbReference>
<organism evidence="2 3">
    <name type="scientific">Pseudoflavonifractor capillosus ATCC 29799</name>
    <dbReference type="NCBI Taxonomy" id="411467"/>
    <lineage>
        <taxon>Bacteria</taxon>
        <taxon>Bacillati</taxon>
        <taxon>Bacillota</taxon>
        <taxon>Clostridia</taxon>
        <taxon>Eubacteriales</taxon>
        <taxon>Oscillospiraceae</taxon>
        <taxon>Pseudoflavonifractor</taxon>
    </lineage>
</organism>
<dbReference type="STRING" id="411467.BACCAP_04110"/>
<dbReference type="OrthoDB" id="1850112at2"/>
<dbReference type="PROSITE" id="PS51257">
    <property type="entry name" value="PROKAR_LIPOPROTEIN"/>
    <property type="match status" value="1"/>
</dbReference>
<dbReference type="Proteomes" id="UP000003639">
    <property type="component" value="Unassembled WGS sequence"/>
</dbReference>